<reference evidence="5 6" key="1">
    <citation type="submission" date="2019-06" db="EMBL/GenBank/DDBJ databases">
        <title>YIM 131921 draft genome.</title>
        <authorList>
            <person name="Jiang L."/>
        </authorList>
    </citation>
    <scope>NUCLEOTIDE SEQUENCE [LARGE SCALE GENOMIC DNA]</scope>
    <source>
        <strain evidence="5 6">YIM 131921</strain>
    </source>
</reference>
<evidence type="ECO:0000259" key="4">
    <source>
        <dbReference type="PROSITE" id="PS51118"/>
    </source>
</evidence>
<dbReference type="RefSeq" id="WP_139078258.1">
    <property type="nucleotide sequence ID" value="NZ_VDFU01000027.1"/>
</dbReference>
<evidence type="ECO:0000313" key="5">
    <source>
        <dbReference type="EMBL" id="TNC47302.1"/>
    </source>
</evidence>
<keyword evidence="6" id="KW-1185">Reference proteome</keyword>
<keyword evidence="2" id="KW-0238">DNA-binding</keyword>
<name>A0A5C4MNA4_9RHOB</name>
<dbReference type="InterPro" id="IPR036390">
    <property type="entry name" value="WH_DNA-bd_sf"/>
</dbReference>
<comment type="caution">
    <text evidence="5">The sequence shown here is derived from an EMBL/GenBank/DDBJ whole genome shotgun (WGS) entry which is preliminary data.</text>
</comment>
<feature type="domain" description="HTH hxlR-type" evidence="4">
    <location>
        <begin position="24"/>
        <end position="129"/>
    </location>
</feature>
<evidence type="ECO:0000256" key="2">
    <source>
        <dbReference type="ARBA" id="ARBA00023125"/>
    </source>
</evidence>
<sequence>MEMNTNGVVTIKTRTKAEESLALCGDAHPVLCMRAALRLITGKWKAEIMWSLKDGKRRFGELMRGIPGITQHMLTAQLRDMERHGLVARTIYAEVPPRVEYELTPVAYDLKPVFEALNGWAEQHAATLRLGEVDEQDEESPRR</sequence>
<dbReference type="AlphaFoldDB" id="A0A5C4MNA4"/>
<dbReference type="PANTHER" id="PTHR33204">
    <property type="entry name" value="TRANSCRIPTIONAL REGULATOR, MARR FAMILY"/>
    <property type="match status" value="1"/>
</dbReference>
<accession>A0A5C4MNA4</accession>
<dbReference type="Pfam" id="PF01638">
    <property type="entry name" value="HxlR"/>
    <property type="match status" value="1"/>
</dbReference>
<keyword evidence="3" id="KW-0804">Transcription</keyword>
<organism evidence="5 6">
    <name type="scientific">Rubellimicrobium rubrum</name>
    <dbReference type="NCBI Taxonomy" id="2585369"/>
    <lineage>
        <taxon>Bacteria</taxon>
        <taxon>Pseudomonadati</taxon>
        <taxon>Pseudomonadota</taxon>
        <taxon>Alphaproteobacteria</taxon>
        <taxon>Rhodobacterales</taxon>
        <taxon>Roseobacteraceae</taxon>
        <taxon>Rubellimicrobium</taxon>
    </lineage>
</organism>
<dbReference type="EMBL" id="VDFU01000027">
    <property type="protein sequence ID" value="TNC47302.1"/>
    <property type="molecule type" value="Genomic_DNA"/>
</dbReference>
<evidence type="ECO:0000313" key="6">
    <source>
        <dbReference type="Proteomes" id="UP000305887"/>
    </source>
</evidence>
<protein>
    <submittedName>
        <fullName evidence="5">Helix-turn-helix transcriptional regulator</fullName>
    </submittedName>
</protein>
<dbReference type="GO" id="GO:0003677">
    <property type="term" value="F:DNA binding"/>
    <property type="evidence" value="ECO:0007669"/>
    <property type="project" value="UniProtKB-KW"/>
</dbReference>
<dbReference type="PROSITE" id="PS51118">
    <property type="entry name" value="HTH_HXLR"/>
    <property type="match status" value="1"/>
</dbReference>
<gene>
    <name evidence="5" type="ORF">FHG66_17060</name>
</gene>
<dbReference type="PANTHER" id="PTHR33204:SF29">
    <property type="entry name" value="TRANSCRIPTIONAL REGULATOR"/>
    <property type="match status" value="1"/>
</dbReference>
<dbReference type="SUPFAM" id="SSF46785">
    <property type="entry name" value="Winged helix' DNA-binding domain"/>
    <property type="match status" value="1"/>
</dbReference>
<keyword evidence="1" id="KW-0805">Transcription regulation</keyword>
<dbReference type="InterPro" id="IPR002577">
    <property type="entry name" value="HTH_HxlR"/>
</dbReference>
<dbReference type="Proteomes" id="UP000305887">
    <property type="component" value="Unassembled WGS sequence"/>
</dbReference>
<proteinExistence type="predicted"/>
<evidence type="ECO:0000256" key="1">
    <source>
        <dbReference type="ARBA" id="ARBA00023015"/>
    </source>
</evidence>
<dbReference type="InterPro" id="IPR036388">
    <property type="entry name" value="WH-like_DNA-bd_sf"/>
</dbReference>
<evidence type="ECO:0000256" key="3">
    <source>
        <dbReference type="ARBA" id="ARBA00023163"/>
    </source>
</evidence>
<dbReference type="Gene3D" id="1.10.10.10">
    <property type="entry name" value="Winged helix-like DNA-binding domain superfamily/Winged helix DNA-binding domain"/>
    <property type="match status" value="1"/>
</dbReference>
<dbReference type="OrthoDB" id="9800350at2"/>